<name>A0A1H8V6C3_9ACTN</name>
<dbReference type="RefSeq" id="WP_141726240.1">
    <property type="nucleotide sequence ID" value="NZ_FODD01000106.1"/>
</dbReference>
<feature type="transmembrane region" description="Helical" evidence="1">
    <location>
        <begin position="190"/>
        <end position="210"/>
    </location>
</feature>
<accession>A0A1H8V6C3</accession>
<evidence type="ECO:0000313" key="3">
    <source>
        <dbReference type="Proteomes" id="UP000181951"/>
    </source>
</evidence>
<evidence type="ECO:0000256" key="1">
    <source>
        <dbReference type="SAM" id="Phobius"/>
    </source>
</evidence>
<protein>
    <submittedName>
        <fullName evidence="2">Uncharacterized protein</fullName>
    </submittedName>
</protein>
<keyword evidence="1" id="KW-1133">Transmembrane helix</keyword>
<keyword evidence="1" id="KW-0812">Transmembrane</keyword>
<proteinExistence type="predicted"/>
<keyword evidence="1" id="KW-0472">Membrane</keyword>
<gene>
    <name evidence="2" type="ORF">SAMN05216267_11062</name>
</gene>
<sequence>MTWGSWRGAVTGAVAGLLVWAAVPAVAAGPPSQAESLAAALRADPVYVSDQLPREVPRSTAPEFAAAARRTGVPTYVMVLPDQHQGSLLGTVHDRLGRNGLYVLLDTTGVVDARAFGVAAPATDAHEIALYSLPYDAGALRSFQVFADAVASGAGPAARRAARLQDEYGDSGKGVEPFYLDRTDRQNQGFVTGILLTSLPSGTLLVALYVRRRRGRRWVRPPEAVVAAVLAGAVLAAAPLVCDQKLDGPEQAPTQADLGARLDRVAAGLRHAAVYSDPESPQVLDAAGLAELDRRIAAYTPGPVKVAVVPQLSDDESAGDQQVFASGLHRLLGGKGIYVVADPLEGAIHVYDFGIPVDAAMLTLDLPDALAYDHDTAPAVDHRMGQRLDDLMAYMAKVPHSEPAPDGPDDRPDPVAGHRLPPLFHGDFWPGLFVGALLAGLLLGVTAAVTGTAAALARRRRRAAKPHVTAAPAHPSAAWLARTAGHEVNALAAELAAADANAPGRERAWECLDAAMLLSGGAQARSTDGAADLAAATVLARAGRAALAGHAYRTCCSVNPLHGRSVNGTRYCVDCRPGAGSAALDALRLTLPGPRRSGRVPYEKAPGPLPAVRDGVARLVASAKEYASVR</sequence>
<feature type="transmembrane region" description="Helical" evidence="1">
    <location>
        <begin position="428"/>
        <end position="457"/>
    </location>
</feature>
<dbReference type="Proteomes" id="UP000181951">
    <property type="component" value="Unassembled WGS sequence"/>
</dbReference>
<feature type="transmembrane region" description="Helical" evidence="1">
    <location>
        <begin position="222"/>
        <end position="241"/>
    </location>
</feature>
<keyword evidence="3" id="KW-1185">Reference proteome</keyword>
<dbReference type="AlphaFoldDB" id="A0A1H8V6C3"/>
<dbReference type="EMBL" id="FODD01000106">
    <property type="protein sequence ID" value="SEP10308.1"/>
    <property type="molecule type" value="Genomic_DNA"/>
</dbReference>
<dbReference type="OrthoDB" id="3429848at2"/>
<evidence type="ECO:0000313" key="2">
    <source>
        <dbReference type="EMBL" id="SEP10308.1"/>
    </source>
</evidence>
<reference evidence="2 3" key="1">
    <citation type="submission" date="2016-10" db="EMBL/GenBank/DDBJ databases">
        <authorList>
            <person name="de Groot N.N."/>
        </authorList>
    </citation>
    <scope>NUCLEOTIDE SEQUENCE [LARGE SCALE GENOMIC DNA]</scope>
    <source>
        <strain evidence="2 3">CGMCC 4.2026</strain>
    </source>
</reference>
<organism evidence="2 3">
    <name type="scientific">Actinacidiphila rubida</name>
    <dbReference type="NCBI Taxonomy" id="310780"/>
    <lineage>
        <taxon>Bacteria</taxon>
        <taxon>Bacillati</taxon>
        <taxon>Actinomycetota</taxon>
        <taxon>Actinomycetes</taxon>
        <taxon>Kitasatosporales</taxon>
        <taxon>Streptomycetaceae</taxon>
        <taxon>Actinacidiphila</taxon>
    </lineage>
</organism>